<evidence type="ECO:0000313" key="2">
    <source>
        <dbReference type="Proteomes" id="UP000053030"/>
    </source>
</evidence>
<accession>A0A837NGE4</accession>
<dbReference type="Proteomes" id="UP000053030">
    <property type="component" value="Unassembled WGS sequence"/>
</dbReference>
<dbReference type="OrthoDB" id="9893720at2"/>
<gene>
    <name evidence="1" type="ORF">AFK76_08730</name>
</gene>
<dbReference type="RefSeq" id="WP_053953926.1">
    <property type="nucleotide sequence ID" value="NZ_FNCB01000008.1"/>
</dbReference>
<protein>
    <submittedName>
        <fullName evidence="1">Uncharacterized protein</fullName>
    </submittedName>
</protein>
<evidence type="ECO:0000313" key="1">
    <source>
        <dbReference type="EMBL" id="KPD23571.1"/>
    </source>
</evidence>
<proteinExistence type="predicted"/>
<dbReference type="EMBL" id="LHSG01000008">
    <property type="protein sequence ID" value="KPD23571.1"/>
    <property type="molecule type" value="Genomic_DNA"/>
</dbReference>
<sequence length="393" mass="45563">MNLHKFLASTDNDLDVDDLSFLNNIGNPSRYSALFHRAIELRQVHQNELAKRKNKAVTKYSFDILPFSTKAGKALFTLLVREIIAARDPERDVKNFKVVFADDVIDADREVFKNYFKQYDRYPIVVVFLTTVVTTTIRHLRNVKDITDIIPAYARKLALAMSEVPVYPLEEPSFVSLERVQSGVRDDGSAKIRFNVTSEFSDGSVVINKYVNKNVKSPFPKKFSVRTASVDRFREYGVVYVYRVMFESTTGPVFIYKTGKTKVVLNCRDQESVNNALKRAARKRALSYSHNIIHRARSVDLVFYYICSSEHAAFRLEQRILNRTRALDIEHYSEYQQFVHNKRRLREYRVAEGNARFDFFTYIRDAEHEVEVKQFEDLSSSPLRLLSSPSESA</sequence>
<name>A0A837NGE4_9GAMM</name>
<keyword evidence="2" id="KW-1185">Reference proteome</keyword>
<comment type="caution">
    <text evidence="1">The sequence shown here is derived from an EMBL/GenBank/DDBJ whole genome shotgun (WGS) entry which is preliminary data.</text>
</comment>
<dbReference type="AlphaFoldDB" id="A0A837NGE4"/>
<organism evidence="1 2">
    <name type="scientific">Idiomarina zobellii</name>
    <dbReference type="NCBI Taxonomy" id="86103"/>
    <lineage>
        <taxon>Bacteria</taxon>
        <taxon>Pseudomonadati</taxon>
        <taxon>Pseudomonadota</taxon>
        <taxon>Gammaproteobacteria</taxon>
        <taxon>Alteromonadales</taxon>
        <taxon>Idiomarinaceae</taxon>
        <taxon>Idiomarina</taxon>
    </lineage>
</organism>
<reference evidence="1 2" key="1">
    <citation type="submission" date="2015-08" db="EMBL/GenBank/DDBJ databases">
        <title>Genome sequencing and assembly of the deep-sea bacterium Idiomarina zobellii.</title>
        <authorList>
            <person name="Mithoefer S.D."/>
            <person name="Rheaume B.A."/>
            <person name="MacLea K.S."/>
        </authorList>
    </citation>
    <scope>NUCLEOTIDE SEQUENCE [LARGE SCALE GENOMIC DNA]</scope>
    <source>
        <strain evidence="1 2">KMM 231</strain>
    </source>
</reference>